<dbReference type="PROSITE" id="PS51126">
    <property type="entry name" value="DILUTE"/>
    <property type="match status" value="1"/>
</dbReference>
<dbReference type="SUPFAM" id="SSF50156">
    <property type="entry name" value="PDZ domain-like"/>
    <property type="match status" value="1"/>
</dbReference>
<organism evidence="4">
    <name type="scientific">Oikopleura dioica</name>
    <name type="common">Tunicate</name>
    <dbReference type="NCBI Taxonomy" id="34765"/>
    <lineage>
        <taxon>Eukaryota</taxon>
        <taxon>Metazoa</taxon>
        <taxon>Chordata</taxon>
        <taxon>Tunicata</taxon>
        <taxon>Appendicularia</taxon>
        <taxon>Copelata</taxon>
        <taxon>Oikopleuridae</taxon>
        <taxon>Oikopleura</taxon>
    </lineage>
</organism>
<name>E4X6B5_OIKDI</name>
<evidence type="ECO:0000313" key="5">
    <source>
        <dbReference type="Proteomes" id="UP000001307"/>
    </source>
</evidence>
<dbReference type="GO" id="GO:0051020">
    <property type="term" value="F:GTPase binding"/>
    <property type="evidence" value="ECO:0007669"/>
    <property type="project" value="TreeGrafter"/>
</dbReference>
<evidence type="ECO:0000259" key="2">
    <source>
        <dbReference type="PROSITE" id="PS50106"/>
    </source>
</evidence>
<dbReference type="SMART" id="SM00228">
    <property type="entry name" value="PDZ"/>
    <property type="match status" value="1"/>
</dbReference>
<dbReference type="AlphaFoldDB" id="E4X6B5"/>
<dbReference type="OrthoDB" id="6021951at2759"/>
<dbReference type="Proteomes" id="UP000001307">
    <property type="component" value="Unassembled WGS sequence"/>
</dbReference>
<dbReference type="InterPro" id="IPR036034">
    <property type="entry name" value="PDZ_sf"/>
</dbReference>
<evidence type="ECO:0000259" key="3">
    <source>
        <dbReference type="PROSITE" id="PS51126"/>
    </source>
</evidence>
<dbReference type="EMBL" id="FN653026">
    <property type="protein sequence ID" value="CBY07625.1"/>
    <property type="molecule type" value="Genomic_DNA"/>
</dbReference>
<gene>
    <name evidence="4" type="ORF">GSOID_T00002614001</name>
</gene>
<evidence type="ECO:0000256" key="1">
    <source>
        <dbReference type="SAM" id="MobiDB-lite"/>
    </source>
</evidence>
<feature type="compositionally biased region" description="Basic and acidic residues" evidence="1">
    <location>
        <begin position="300"/>
        <end position="313"/>
    </location>
</feature>
<evidence type="ECO:0008006" key="6">
    <source>
        <dbReference type="Google" id="ProtNLM"/>
    </source>
</evidence>
<accession>E4X6B5</accession>
<dbReference type="InterPro" id="IPR001478">
    <property type="entry name" value="PDZ"/>
</dbReference>
<dbReference type="Pfam" id="PF01843">
    <property type="entry name" value="DIL"/>
    <property type="match status" value="1"/>
</dbReference>
<dbReference type="InterPro" id="IPR052072">
    <property type="entry name" value="Vascular_dev_regulator"/>
</dbReference>
<protein>
    <recommendedName>
        <fullName evidence="6">PDZ domain-containing protein</fullName>
    </recommendedName>
</protein>
<dbReference type="PANTHER" id="PTHR16027">
    <property type="entry name" value="DILUTE DOMAIN-CONTAINING PROTEIN YPR089W"/>
    <property type="match status" value="1"/>
</dbReference>
<feature type="domain" description="PDZ" evidence="2">
    <location>
        <begin position="758"/>
        <end position="844"/>
    </location>
</feature>
<dbReference type="Pfam" id="PF00595">
    <property type="entry name" value="PDZ"/>
    <property type="match status" value="1"/>
</dbReference>
<dbReference type="Gene3D" id="2.30.42.10">
    <property type="match status" value="1"/>
</dbReference>
<proteinExistence type="predicted"/>
<reference evidence="4" key="1">
    <citation type="journal article" date="2010" name="Science">
        <title>Plasticity of animal genome architecture unmasked by rapid evolution of a pelagic tunicate.</title>
        <authorList>
            <person name="Denoeud F."/>
            <person name="Henriet S."/>
            <person name="Mungpakdee S."/>
            <person name="Aury J.M."/>
            <person name="Da Silva C."/>
            <person name="Brinkmann H."/>
            <person name="Mikhaleva J."/>
            <person name="Olsen L.C."/>
            <person name="Jubin C."/>
            <person name="Canestro C."/>
            <person name="Bouquet J.M."/>
            <person name="Danks G."/>
            <person name="Poulain J."/>
            <person name="Campsteijn C."/>
            <person name="Adamski M."/>
            <person name="Cross I."/>
            <person name="Yadetie F."/>
            <person name="Muffato M."/>
            <person name="Louis A."/>
            <person name="Butcher S."/>
            <person name="Tsagkogeorga G."/>
            <person name="Konrad A."/>
            <person name="Singh S."/>
            <person name="Jensen M.F."/>
            <person name="Cong E.H."/>
            <person name="Eikeseth-Otteraa H."/>
            <person name="Noel B."/>
            <person name="Anthouard V."/>
            <person name="Porcel B.M."/>
            <person name="Kachouri-Lafond R."/>
            <person name="Nishino A."/>
            <person name="Ugolini M."/>
            <person name="Chourrout P."/>
            <person name="Nishida H."/>
            <person name="Aasland R."/>
            <person name="Huzurbazar S."/>
            <person name="Westhof E."/>
            <person name="Delsuc F."/>
            <person name="Lehrach H."/>
            <person name="Reinhardt R."/>
            <person name="Weissenbach J."/>
            <person name="Roy S.W."/>
            <person name="Artiguenave F."/>
            <person name="Postlethwait J.H."/>
            <person name="Manak J.R."/>
            <person name="Thompson E.M."/>
            <person name="Jaillon O."/>
            <person name="Du Pasquier L."/>
            <person name="Boudinot P."/>
            <person name="Liberles D.A."/>
            <person name="Volff J.N."/>
            <person name="Philippe H."/>
            <person name="Lenhard B."/>
            <person name="Roest Crollius H."/>
            <person name="Wincker P."/>
            <person name="Chourrout D."/>
        </authorList>
    </citation>
    <scope>NUCLEOTIDE SEQUENCE [LARGE SCALE GENOMIC DNA]</scope>
</reference>
<sequence>MPFDASAEDICYQAALKFDELCGFELELWEIILSENNNVVLERRMYPEERPLIHSAFLKSVNGYERKFELKETRFINEIYASLPTLLKTSPVQQLEKTVSVSEPEPKSIGLDPVSSLQTVSERDESSLYSSDFDSDEEIEVVDRGTWTLPKATCDQNVQTEGSDSLTFSFGEIKSDSDPDSGMQHVSITGPILVILKSPQPSKSFFQLESGQDLTLGSGESADEKLCSLGKEHFKICGLDLIRRLGNNQIAVNGIEVSSTAVLRHADMITCAGYKFVYLNPEYDPVKENHENSNTESCEEESKNPTSKKEPKISPKMSAADTLWRRRLEENANKNLVEEKIEKENPDRPVVDLNESEKPKSGIKFQAGKEFEILAELVGVQPEEHNEKLTTSVVINLCLLHSQSLKEDEKNIFIEAVKTLFKEKETELVGKLEIFKNEKANLKSDAGAIGQMIARLPILHELFYWSSNSAEISIFWKRALNLSESEILPLTNMTSRLIQKCISLACETMVNHIEELLTKSPFEMEVPYGVISVLDGTFTAMKDTKLPESLVKSSFRYLFSTVVNLLMDLLTENPSYTKLEWSLGVRLRGNLDNLAKWAATKGLEMEFQKANTKVSEAADLVATPRAQLSQICSAVQLRRRYPNLGAGQMAKILARLTDTDIDFVKPIAQELNELASTSISRLGSSLDSSKALKICLSPHEKPQIMSLLLSDEIQSFINIISYKFGPPRIAVEKVTRKKRSRKQKEEKLPIFEGGEEEKISMRIEAQNEKLGLTLTCGLDTMLKKKGVFVRSLTQDGAAEKVGMKIGDKILTVNYKNVESMEYSSAIKIIRDSGKILNLTLARQKDTLSQERLAEFILNDLI</sequence>
<feature type="region of interest" description="Disordered" evidence="1">
    <location>
        <begin position="287"/>
        <end position="321"/>
    </location>
</feature>
<feature type="domain" description="Dilute" evidence="3">
    <location>
        <begin position="454"/>
        <end position="673"/>
    </location>
</feature>
<evidence type="ECO:0000313" key="4">
    <source>
        <dbReference type="EMBL" id="CBY07625.1"/>
    </source>
</evidence>
<dbReference type="InParanoid" id="E4X6B5"/>
<dbReference type="InterPro" id="IPR002710">
    <property type="entry name" value="Dilute_dom"/>
</dbReference>
<keyword evidence="5" id="KW-1185">Reference proteome</keyword>
<dbReference type="PANTHER" id="PTHR16027:SF9">
    <property type="entry name" value="RAS-ASSOCIATING AND DILUTE DOMAIN-CONTAINING PROTEIN"/>
    <property type="match status" value="1"/>
</dbReference>
<dbReference type="PROSITE" id="PS50106">
    <property type="entry name" value="PDZ"/>
    <property type="match status" value="1"/>
</dbReference>